<keyword evidence="1" id="KW-1133">Transmembrane helix</keyword>
<feature type="transmembrane region" description="Helical" evidence="1">
    <location>
        <begin position="48"/>
        <end position="74"/>
    </location>
</feature>
<dbReference type="Proteomes" id="UP000224871">
    <property type="component" value="Unassembled WGS sequence"/>
</dbReference>
<protein>
    <submittedName>
        <fullName evidence="3">Uncharacterized protein</fullName>
    </submittedName>
</protein>
<evidence type="ECO:0000313" key="3">
    <source>
        <dbReference type="EMBL" id="SIP75185.1"/>
    </source>
</evidence>
<dbReference type="AlphaFoldDB" id="A0A1N6N269"/>
<keyword evidence="1" id="KW-0472">Membrane</keyword>
<gene>
    <name evidence="2" type="ORF">Xinn_03799</name>
    <name evidence="3" type="ORF">XIS1_990005</name>
</gene>
<accession>A0A1N6N269</accession>
<evidence type="ECO:0000256" key="1">
    <source>
        <dbReference type="SAM" id="Phobius"/>
    </source>
</evidence>
<sequence>MWIKSLLNISTIIILFIISNVGFISLDLTIKEILTLWSSKEYTSSELSFLICTTDYVILTNNLLFVFCITAFLFRNKLKRSSRIIFSAFLIDLLNNLITFIYILNFSAIFKFIKNFDLIWILILFPVSMIIIYFLASKSTNEQ</sequence>
<reference evidence="3" key="1">
    <citation type="submission" date="2016-12" db="EMBL/GenBank/DDBJ databases">
        <authorList>
            <person name="Song W.-J."/>
            <person name="Kurnit D.M."/>
        </authorList>
    </citation>
    <scope>NUCLEOTIDE SEQUENCE [LARGE SCALE GENOMIC DNA]</scope>
    <source>
        <strain evidence="3">HGB1681</strain>
    </source>
</reference>
<dbReference type="EMBL" id="NIBU01000092">
    <property type="protein sequence ID" value="PHM28764.1"/>
    <property type="molecule type" value="Genomic_DNA"/>
</dbReference>
<feature type="transmembrane region" description="Helical" evidence="1">
    <location>
        <begin position="86"/>
        <end position="106"/>
    </location>
</feature>
<dbReference type="Proteomes" id="UP000196435">
    <property type="component" value="Unassembled WGS sequence"/>
</dbReference>
<feature type="transmembrane region" description="Helical" evidence="1">
    <location>
        <begin position="118"/>
        <end position="136"/>
    </location>
</feature>
<proteinExistence type="predicted"/>
<name>A0A1N6N269_9GAMM</name>
<keyword evidence="1" id="KW-0812">Transmembrane</keyword>
<evidence type="ECO:0000313" key="4">
    <source>
        <dbReference type="Proteomes" id="UP000196435"/>
    </source>
</evidence>
<evidence type="ECO:0000313" key="2">
    <source>
        <dbReference type="EMBL" id="PHM28764.1"/>
    </source>
</evidence>
<reference evidence="4" key="2">
    <citation type="submission" date="2016-12" db="EMBL/GenBank/DDBJ databases">
        <authorList>
            <person name="Gaudriault S."/>
        </authorList>
    </citation>
    <scope>NUCLEOTIDE SEQUENCE [LARGE SCALE GENOMIC DNA]</scope>
    <source>
        <strain evidence="4">HGB1681 (deposited as PTA-6826 in the American Type Culture Collection)</strain>
    </source>
</reference>
<organism evidence="3 4">
    <name type="scientific">Xenorhabdus innexi</name>
    <dbReference type="NCBI Taxonomy" id="290109"/>
    <lineage>
        <taxon>Bacteria</taxon>
        <taxon>Pseudomonadati</taxon>
        <taxon>Pseudomonadota</taxon>
        <taxon>Gammaproteobacteria</taxon>
        <taxon>Enterobacterales</taxon>
        <taxon>Morganellaceae</taxon>
        <taxon>Xenorhabdus</taxon>
    </lineage>
</organism>
<keyword evidence="5" id="KW-1185">Reference proteome</keyword>
<dbReference type="EMBL" id="FTLG01000246">
    <property type="protein sequence ID" value="SIP75185.1"/>
    <property type="molecule type" value="Genomic_DNA"/>
</dbReference>
<reference evidence="2 5" key="3">
    <citation type="journal article" date="2017" name="Nat. Microbiol.">
        <title>Natural product diversity associated with the nematode symbionts Photorhabdus and Xenorhabdus.</title>
        <authorList>
            <person name="Tobias N.J."/>
            <person name="Wolff H."/>
            <person name="Djahanschiri B."/>
            <person name="Grundmann F."/>
            <person name="Kronenwerth M."/>
            <person name="Shi Y.M."/>
            <person name="Simonyi S."/>
            <person name="Grun P."/>
            <person name="Shapiro-Ilan D."/>
            <person name="Pidot S.J."/>
            <person name="Stinear T.P."/>
            <person name="Ebersberger I."/>
            <person name="Bode H.B."/>
        </authorList>
    </citation>
    <scope>NUCLEOTIDE SEQUENCE [LARGE SCALE GENOMIC DNA]</scope>
    <source>
        <strain evidence="2 5">DSM 16336</strain>
    </source>
</reference>
<feature type="transmembrane region" description="Helical" evidence="1">
    <location>
        <begin position="7"/>
        <end position="28"/>
    </location>
</feature>
<evidence type="ECO:0000313" key="5">
    <source>
        <dbReference type="Proteomes" id="UP000224871"/>
    </source>
</evidence>